<keyword evidence="2" id="KW-1185">Reference proteome</keyword>
<name>A0A246JF09_9SPHN</name>
<dbReference type="Pfam" id="PF04860">
    <property type="entry name" value="Phage_portal"/>
    <property type="match status" value="1"/>
</dbReference>
<proteinExistence type="predicted"/>
<evidence type="ECO:0000313" key="2">
    <source>
        <dbReference type="Proteomes" id="UP000197097"/>
    </source>
</evidence>
<comment type="caution">
    <text evidence="1">The sequence shown here is derived from an EMBL/GenBank/DDBJ whole genome shotgun (WGS) entry which is preliminary data.</text>
</comment>
<dbReference type="RefSeq" id="WP_088474372.1">
    <property type="nucleotide sequence ID" value="NZ_NISJ01000016.1"/>
</dbReference>
<dbReference type="AlphaFoldDB" id="A0A246JF09"/>
<dbReference type="EMBL" id="NISJ01000016">
    <property type="protein sequence ID" value="OWQ91108.1"/>
    <property type="molecule type" value="Genomic_DNA"/>
</dbReference>
<dbReference type="OrthoDB" id="7592047at2"/>
<dbReference type="NCBIfam" id="TIGR01537">
    <property type="entry name" value="portal_HK97"/>
    <property type="match status" value="1"/>
</dbReference>
<dbReference type="Proteomes" id="UP000197097">
    <property type="component" value="Unassembled WGS sequence"/>
</dbReference>
<protein>
    <submittedName>
        <fullName evidence="1">Phage portal protein</fullName>
    </submittedName>
</protein>
<reference evidence="1 2" key="1">
    <citation type="journal article" date="2002" name="Int. J. Syst. Evol. Microbiol.">
        <title>Sphingopyxis witflariensis sp. nov., isolated from activated sludge.</title>
        <authorList>
            <person name="Kampfer P."/>
            <person name="Witzenberger R."/>
            <person name="Denner E.B."/>
            <person name="Busse H.J."/>
            <person name="Neef A."/>
        </authorList>
    </citation>
    <scope>NUCLEOTIDE SEQUENCE [LARGE SCALE GENOMIC DNA]</scope>
    <source>
        <strain evidence="1 2">DSM 14551</strain>
    </source>
</reference>
<accession>A0A246JF09</accession>
<dbReference type="InterPro" id="IPR006427">
    <property type="entry name" value="Portal_HK97"/>
</dbReference>
<sequence>MGWRDWLGRETRASIENPTIPVSSENFLAFFGVQSGNLPAVTIDSALTVPAVSAAVTFLSSSMANLPLHAYRTKGDGAERIRSGIQRLLNEAPNPEWTSFGWRKYMWQQVFTGGRGVSWIERSGANIVGIWPMDPAATTVKRVEGRKFYAVAGKAAAYPAADVIDIPYLLKRDQLGSYSPIINGAKAIALALAMGDYAGDFFAGGGVPPLALSGPLPQGADAMKRAMGDIHRAIEAAKASRKPVFPMPPGHELKQVGFDPAKGQMTEARRFQVEEIARVYNLPPVFLQDLTHGTFSNTEQQDLHLVKHLIAQWAKAFEEELNLKLFGPRGGARYVEHNLDGLMRGDFAARMAGLAQGIQNAILTPDEARALENRPPRPQGDQLYIQGATVPLGSNAASAGDAAAVPNGDTV</sequence>
<evidence type="ECO:0000313" key="1">
    <source>
        <dbReference type="EMBL" id="OWQ91108.1"/>
    </source>
</evidence>
<organism evidence="1 2">
    <name type="scientific">Sphingopyxis witflariensis</name>
    <dbReference type="NCBI Taxonomy" id="173675"/>
    <lineage>
        <taxon>Bacteria</taxon>
        <taxon>Pseudomonadati</taxon>
        <taxon>Pseudomonadota</taxon>
        <taxon>Alphaproteobacteria</taxon>
        <taxon>Sphingomonadales</taxon>
        <taxon>Sphingomonadaceae</taxon>
        <taxon>Sphingopyxis</taxon>
    </lineage>
</organism>
<dbReference type="InterPro" id="IPR006944">
    <property type="entry name" value="Phage/GTA_portal"/>
</dbReference>
<gene>
    <name evidence="1" type="ORF">CDQ91_19405</name>
</gene>